<dbReference type="AlphaFoldDB" id="A0A1E2V5I3"/>
<evidence type="ECO:0000313" key="10">
    <source>
        <dbReference type="EMBL" id="ODC02247.1"/>
    </source>
</evidence>
<organism evidence="10 11">
    <name type="scientific">Terasakiispira papahanaumokuakeensis</name>
    <dbReference type="NCBI Taxonomy" id="197479"/>
    <lineage>
        <taxon>Bacteria</taxon>
        <taxon>Pseudomonadati</taxon>
        <taxon>Pseudomonadota</taxon>
        <taxon>Gammaproteobacteria</taxon>
        <taxon>Oceanospirillales</taxon>
        <taxon>Terasakiispira</taxon>
    </lineage>
</organism>
<evidence type="ECO:0000256" key="7">
    <source>
        <dbReference type="PROSITE-ProRule" id="PRU01091"/>
    </source>
</evidence>
<feature type="domain" description="Response regulatory" evidence="8">
    <location>
        <begin position="2"/>
        <end position="115"/>
    </location>
</feature>
<evidence type="ECO:0000256" key="5">
    <source>
        <dbReference type="ARBA" id="ARBA00023163"/>
    </source>
</evidence>
<keyword evidence="3" id="KW-0805">Transcription regulation</keyword>
<dbReference type="FunFam" id="1.10.10.10:FF:000005">
    <property type="entry name" value="Two-component system response regulator"/>
    <property type="match status" value="1"/>
</dbReference>
<dbReference type="PANTHER" id="PTHR48111">
    <property type="entry name" value="REGULATOR OF RPOS"/>
    <property type="match status" value="1"/>
</dbReference>
<dbReference type="EMBL" id="MDTQ01000001">
    <property type="protein sequence ID" value="ODC02247.1"/>
    <property type="molecule type" value="Genomic_DNA"/>
</dbReference>
<dbReference type="OrthoDB" id="9802426at2"/>
<sequence length="221" mass="24985">MRVLIVEDDHSVGHWLTQKFHRKGHDCRLVDDGEPALQALSAEAFDVVVLDRMLPKIDGLEVLKRLNGQHVPPVLILSANDQTSDRVEGLKAGAQDYLGKPFDFTELLLRVELLAQRQSASPMDECIEIDGLCVDLKRREVRRDGRLVALTDKEFKLLAVLAERHGQTVTRSMLLEKVWGYSFDPQTNLIDVHLSKLRQKVDKGFARPLIRTIRATGYVLG</sequence>
<proteinExistence type="predicted"/>
<dbReference type="InterPro" id="IPR036388">
    <property type="entry name" value="WH-like_DNA-bd_sf"/>
</dbReference>
<dbReference type="SUPFAM" id="SSF52172">
    <property type="entry name" value="CheY-like"/>
    <property type="match status" value="1"/>
</dbReference>
<dbReference type="CDD" id="cd00383">
    <property type="entry name" value="trans_reg_C"/>
    <property type="match status" value="1"/>
</dbReference>
<keyword evidence="5" id="KW-0804">Transcription</keyword>
<dbReference type="Gene3D" id="1.10.10.10">
    <property type="entry name" value="Winged helix-like DNA-binding domain superfamily/Winged helix DNA-binding domain"/>
    <property type="match status" value="1"/>
</dbReference>
<keyword evidence="11" id="KW-1185">Reference proteome</keyword>
<dbReference type="RefSeq" id="WP_068996631.1">
    <property type="nucleotide sequence ID" value="NZ_MDTQ01000001.1"/>
</dbReference>
<dbReference type="STRING" id="197479.BFW38_00490"/>
<evidence type="ECO:0000313" key="11">
    <source>
        <dbReference type="Proteomes" id="UP000094291"/>
    </source>
</evidence>
<evidence type="ECO:0000256" key="6">
    <source>
        <dbReference type="PROSITE-ProRule" id="PRU00169"/>
    </source>
</evidence>
<dbReference type="GO" id="GO:0000976">
    <property type="term" value="F:transcription cis-regulatory region binding"/>
    <property type="evidence" value="ECO:0007669"/>
    <property type="project" value="TreeGrafter"/>
</dbReference>
<keyword evidence="2" id="KW-0902">Two-component regulatory system</keyword>
<name>A0A1E2V5I3_9GAMM</name>
<feature type="domain" description="OmpR/PhoB-type" evidence="9">
    <location>
        <begin position="124"/>
        <end position="221"/>
    </location>
</feature>
<comment type="caution">
    <text evidence="10">The sequence shown here is derived from an EMBL/GenBank/DDBJ whole genome shotgun (WGS) entry which is preliminary data.</text>
</comment>
<reference evidence="10 11" key="1">
    <citation type="submission" date="2016-08" db="EMBL/GenBank/DDBJ databases">
        <authorList>
            <person name="Seilhamer J.J."/>
        </authorList>
    </citation>
    <scope>NUCLEOTIDE SEQUENCE [LARGE SCALE GENOMIC DNA]</scope>
    <source>
        <strain evidence="10 11">PH27A</strain>
    </source>
</reference>
<dbReference type="InterPro" id="IPR039420">
    <property type="entry name" value="WalR-like"/>
</dbReference>
<dbReference type="GO" id="GO:0006355">
    <property type="term" value="P:regulation of DNA-templated transcription"/>
    <property type="evidence" value="ECO:0007669"/>
    <property type="project" value="InterPro"/>
</dbReference>
<gene>
    <name evidence="10" type="ORF">BFW38_00490</name>
</gene>
<evidence type="ECO:0000256" key="2">
    <source>
        <dbReference type="ARBA" id="ARBA00023012"/>
    </source>
</evidence>
<dbReference type="GO" id="GO:0032993">
    <property type="term" value="C:protein-DNA complex"/>
    <property type="evidence" value="ECO:0007669"/>
    <property type="project" value="TreeGrafter"/>
</dbReference>
<feature type="DNA-binding region" description="OmpR/PhoB-type" evidence="7">
    <location>
        <begin position="124"/>
        <end position="221"/>
    </location>
</feature>
<protein>
    <submittedName>
        <fullName evidence="10">DNA-binding response regulator</fullName>
    </submittedName>
</protein>
<dbReference type="Gene3D" id="3.40.50.2300">
    <property type="match status" value="1"/>
</dbReference>
<keyword evidence="4 7" id="KW-0238">DNA-binding</keyword>
<evidence type="ECO:0000256" key="3">
    <source>
        <dbReference type="ARBA" id="ARBA00023015"/>
    </source>
</evidence>
<evidence type="ECO:0000259" key="9">
    <source>
        <dbReference type="PROSITE" id="PS51755"/>
    </source>
</evidence>
<dbReference type="PROSITE" id="PS51755">
    <property type="entry name" value="OMPR_PHOB"/>
    <property type="match status" value="1"/>
</dbReference>
<evidence type="ECO:0000256" key="1">
    <source>
        <dbReference type="ARBA" id="ARBA00022553"/>
    </source>
</evidence>
<dbReference type="InterPro" id="IPR001867">
    <property type="entry name" value="OmpR/PhoB-type_DNA-bd"/>
</dbReference>
<dbReference type="GO" id="GO:0005829">
    <property type="term" value="C:cytosol"/>
    <property type="evidence" value="ECO:0007669"/>
    <property type="project" value="TreeGrafter"/>
</dbReference>
<dbReference type="SMART" id="SM00448">
    <property type="entry name" value="REC"/>
    <property type="match status" value="1"/>
</dbReference>
<dbReference type="Pfam" id="PF00486">
    <property type="entry name" value="Trans_reg_C"/>
    <property type="match status" value="1"/>
</dbReference>
<dbReference type="PROSITE" id="PS50110">
    <property type="entry name" value="RESPONSE_REGULATORY"/>
    <property type="match status" value="1"/>
</dbReference>
<dbReference type="GO" id="GO:0000156">
    <property type="term" value="F:phosphorelay response regulator activity"/>
    <property type="evidence" value="ECO:0007669"/>
    <property type="project" value="TreeGrafter"/>
</dbReference>
<dbReference type="InterPro" id="IPR011006">
    <property type="entry name" value="CheY-like_superfamily"/>
</dbReference>
<dbReference type="SMART" id="SM00862">
    <property type="entry name" value="Trans_reg_C"/>
    <property type="match status" value="1"/>
</dbReference>
<dbReference type="Gene3D" id="6.10.250.690">
    <property type="match status" value="1"/>
</dbReference>
<evidence type="ECO:0000256" key="4">
    <source>
        <dbReference type="ARBA" id="ARBA00023125"/>
    </source>
</evidence>
<feature type="modified residue" description="4-aspartylphosphate" evidence="6">
    <location>
        <position position="51"/>
    </location>
</feature>
<dbReference type="PANTHER" id="PTHR48111:SF22">
    <property type="entry name" value="REGULATOR OF RPOS"/>
    <property type="match status" value="1"/>
</dbReference>
<dbReference type="InterPro" id="IPR001789">
    <property type="entry name" value="Sig_transdc_resp-reg_receiver"/>
</dbReference>
<accession>A0A1E2V5I3</accession>
<keyword evidence="1 6" id="KW-0597">Phosphoprotein</keyword>
<dbReference type="Pfam" id="PF00072">
    <property type="entry name" value="Response_reg"/>
    <property type="match status" value="1"/>
</dbReference>
<dbReference type="Proteomes" id="UP000094291">
    <property type="component" value="Unassembled WGS sequence"/>
</dbReference>
<evidence type="ECO:0000259" key="8">
    <source>
        <dbReference type="PROSITE" id="PS50110"/>
    </source>
</evidence>